<protein>
    <submittedName>
        <fullName evidence="2">Uncharacterized protein</fullName>
    </submittedName>
</protein>
<evidence type="ECO:0000313" key="2">
    <source>
        <dbReference type="EMBL" id="EKD20655.1"/>
    </source>
</evidence>
<dbReference type="KEGG" id="mbe:MBM_01337"/>
<accession>K1WST1</accession>
<feature type="region of interest" description="Disordered" evidence="1">
    <location>
        <begin position="126"/>
        <end position="161"/>
    </location>
</feature>
<reference evidence="2 3" key="1">
    <citation type="journal article" date="2012" name="BMC Genomics">
        <title>Sequencing the genome of Marssonina brunnea reveals fungus-poplar co-evolution.</title>
        <authorList>
            <person name="Zhu S."/>
            <person name="Cao Y.-Z."/>
            <person name="Jiang C."/>
            <person name="Tan B.-Y."/>
            <person name="Wang Z."/>
            <person name="Feng S."/>
            <person name="Zhang L."/>
            <person name="Su X.-H."/>
            <person name="Brejova B."/>
            <person name="Vinar T."/>
            <person name="Xu M."/>
            <person name="Wang M.-X."/>
            <person name="Zhang S.-G."/>
            <person name="Huang M.-R."/>
            <person name="Wu R."/>
            <person name="Zhou Y."/>
        </authorList>
    </citation>
    <scope>NUCLEOTIDE SEQUENCE [LARGE SCALE GENOMIC DNA]</scope>
    <source>
        <strain evidence="2 3">MB_m1</strain>
    </source>
</reference>
<sequence>MPQVQTVPELRMLDVLVQMSIRQCVADDEEALAAEFSKWNMRKIATQEKLMFENKFPTILAKYWELEGVGRKTSVELLVEIEADIAAKGPLCRKWKLQSWIVYYRTKHAKIKSFWEKEDERERAKQREAVELSTRNARRAQESSGPKTPSSRPRPPTNKPISREWWMVDGMFRESIMRVRESIKDFEALSGSQRSSSAKIDYDKNVSALALLRRERVFFDKKGLRMWKEYKFPRAVLTEWKVPADQDLSFLFHEIETGGRLGQLWNIDQRG</sequence>
<evidence type="ECO:0000313" key="3">
    <source>
        <dbReference type="Proteomes" id="UP000006753"/>
    </source>
</evidence>
<dbReference type="InParanoid" id="K1WST1"/>
<dbReference type="Proteomes" id="UP000006753">
    <property type="component" value="Unassembled WGS sequence"/>
</dbReference>
<dbReference type="GeneID" id="18757272"/>
<proteinExistence type="predicted"/>
<keyword evidence="3" id="KW-1185">Reference proteome</keyword>
<gene>
    <name evidence="2" type="ORF">MBM_01337</name>
</gene>
<evidence type="ECO:0000256" key="1">
    <source>
        <dbReference type="SAM" id="MobiDB-lite"/>
    </source>
</evidence>
<dbReference type="EMBL" id="JH921429">
    <property type="protein sequence ID" value="EKD20655.1"/>
    <property type="molecule type" value="Genomic_DNA"/>
</dbReference>
<dbReference type="HOGENOM" id="CLU_1027034_0_0_1"/>
<dbReference type="AlphaFoldDB" id="K1WST1"/>
<organism evidence="2 3">
    <name type="scientific">Marssonina brunnea f. sp. multigermtubi (strain MB_m1)</name>
    <name type="common">Marssonina leaf spot fungus</name>
    <dbReference type="NCBI Taxonomy" id="1072389"/>
    <lineage>
        <taxon>Eukaryota</taxon>
        <taxon>Fungi</taxon>
        <taxon>Dikarya</taxon>
        <taxon>Ascomycota</taxon>
        <taxon>Pezizomycotina</taxon>
        <taxon>Leotiomycetes</taxon>
        <taxon>Helotiales</taxon>
        <taxon>Drepanopezizaceae</taxon>
        <taxon>Drepanopeziza</taxon>
    </lineage>
</organism>
<dbReference type="OrthoDB" id="10315477at2759"/>
<name>K1WST1_MARBU</name>